<name>A0A9N7Z9P8_PLEPL</name>
<dbReference type="AlphaFoldDB" id="A0A9N7Z9P8"/>
<feature type="region of interest" description="Disordered" evidence="1">
    <location>
        <begin position="57"/>
        <end position="76"/>
    </location>
</feature>
<gene>
    <name evidence="2" type="ORF">PLEPLA_LOCUS41539</name>
</gene>
<evidence type="ECO:0000313" key="2">
    <source>
        <dbReference type="EMBL" id="CAB1453779.1"/>
    </source>
</evidence>
<protein>
    <submittedName>
        <fullName evidence="2">Uncharacterized protein</fullName>
    </submittedName>
</protein>
<comment type="caution">
    <text evidence="2">The sequence shown here is derived from an EMBL/GenBank/DDBJ whole genome shotgun (WGS) entry which is preliminary data.</text>
</comment>
<proteinExistence type="predicted"/>
<evidence type="ECO:0000256" key="1">
    <source>
        <dbReference type="SAM" id="MobiDB-lite"/>
    </source>
</evidence>
<keyword evidence="3" id="KW-1185">Reference proteome</keyword>
<evidence type="ECO:0000313" key="3">
    <source>
        <dbReference type="Proteomes" id="UP001153269"/>
    </source>
</evidence>
<accession>A0A9N7Z9P8</accession>
<organism evidence="2 3">
    <name type="scientific">Pleuronectes platessa</name>
    <name type="common">European plaice</name>
    <dbReference type="NCBI Taxonomy" id="8262"/>
    <lineage>
        <taxon>Eukaryota</taxon>
        <taxon>Metazoa</taxon>
        <taxon>Chordata</taxon>
        <taxon>Craniata</taxon>
        <taxon>Vertebrata</taxon>
        <taxon>Euteleostomi</taxon>
        <taxon>Actinopterygii</taxon>
        <taxon>Neopterygii</taxon>
        <taxon>Teleostei</taxon>
        <taxon>Neoteleostei</taxon>
        <taxon>Acanthomorphata</taxon>
        <taxon>Carangaria</taxon>
        <taxon>Pleuronectiformes</taxon>
        <taxon>Pleuronectoidei</taxon>
        <taxon>Pleuronectidae</taxon>
        <taxon>Pleuronectes</taxon>
    </lineage>
</organism>
<reference evidence="2" key="1">
    <citation type="submission" date="2020-03" db="EMBL/GenBank/DDBJ databases">
        <authorList>
            <person name="Weist P."/>
        </authorList>
    </citation>
    <scope>NUCLEOTIDE SEQUENCE</scope>
</reference>
<dbReference type="Proteomes" id="UP001153269">
    <property type="component" value="Unassembled WGS sequence"/>
</dbReference>
<dbReference type="EMBL" id="CADEAL010004184">
    <property type="protein sequence ID" value="CAB1453779.1"/>
    <property type="molecule type" value="Genomic_DNA"/>
</dbReference>
<feature type="region of interest" description="Disordered" evidence="1">
    <location>
        <begin position="112"/>
        <end position="135"/>
    </location>
</feature>
<sequence>MRRAPESHQPMMGQGWELAPCSAGAGVARLGDKESVLTDLPIKDILLSQANKPPGFWIVPTSEGKGGDGSQGMSLVGNQWATDKQPCWLMLPVYSSKGQVSAGTALFVVNTKKSEKGKESSKTEHGEHPVKAGAF</sequence>